<dbReference type="OrthoDB" id="9786855at2"/>
<dbReference type="Proteomes" id="UP000264002">
    <property type="component" value="Unassembled WGS sequence"/>
</dbReference>
<dbReference type="AlphaFoldDB" id="A0A372MIE0"/>
<evidence type="ECO:0008006" key="3">
    <source>
        <dbReference type="Google" id="ProtNLM"/>
    </source>
</evidence>
<dbReference type="EMBL" id="QUWK01000003">
    <property type="protein sequence ID" value="RFU95541.1"/>
    <property type="molecule type" value="Genomic_DNA"/>
</dbReference>
<evidence type="ECO:0000313" key="1">
    <source>
        <dbReference type="EMBL" id="RFU95541.1"/>
    </source>
</evidence>
<accession>A0A372MIE0</accession>
<reference evidence="2" key="1">
    <citation type="submission" date="2018-08" db="EMBL/GenBank/DDBJ databases">
        <authorList>
            <person name="Grouzdev D.S."/>
            <person name="Krutkina M.S."/>
        </authorList>
    </citation>
    <scope>NUCLEOTIDE SEQUENCE [LARGE SCALE GENOMIC DNA]</scope>
    <source>
        <strain evidence="2">4-11</strain>
    </source>
</reference>
<protein>
    <recommendedName>
        <fullName evidence="3">YkgJ family cysteine cluster protein</fullName>
    </recommendedName>
</protein>
<dbReference type="PANTHER" id="PTHR37421">
    <property type="entry name" value="UPF0260 PROTEIN YCGN"/>
    <property type="match status" value="1"/>
</dbReference>
<gene>
    <name evidence="1" type="ORF">DYP60_03450</name>
</gene>
<dbReference type="RefSeq" id="WP_117329489.1">
    <property type="nucleotide sequence ID" value="NZ_QUWK01000003.1"/>
</dbReference>
<proteinExistence type="predicted"/>
<dbReference type="InterPro" id="IPR008228">
    <property type="entry name" value="UCP006173"/>
</dbReference>
<sequence>MGNKWENKCHKCGLCCHEKAVYGRELVIDLDSWCEHFDPKTKQCNIYAERFSQSTRCKKMTTIRAMFASYLHENCAYVQWARRFHIRFAKKRILRFIHSKTCPDEDSDEDDLYEVFNA</sequence>
<dbReference type="PANTHER" id="PTHR37421:SF1">
    <property type="entry name" value="UPF0260 PROTEIN YCGN"/>
    <property type="match status" value="1"/>
</dbReference>
<name>A0A372MIE0_9SPIR</name>
<comment type="caution">
    <text evidence="1">The sequence shown here is derived from an EMBL/GenBank/DDBJ whole genome shotgun (WGS) entry which is preliminary data.</text>
</comment>
<reference evidence="1 2" key="2">
    <citation type="submission" date="2018-09" db="EMBL/GenBank/DDBJ databases">
        <title>Genome of Sphaerochaeta halotolerans strain 4-11.</title>
        <authorList>
            <person name="Nazina T.N."/>
            <person name="Sokolova D.S."/>
        </authorList>
    </citation>
    <scope>NUCLEOTIDE SEQUENCE [LARGE SCALE GENOMIC DNA]</scope>
    <source>
        <strain evidence="1 2">4-11</strain>
    </source>
</reference>
<evidence type="ECO:0000313" key="2">
    <source>
        <dbReference type="Proteomes" id="UP000264002"/>
    </source>
</evidence>
<keyword evidence="2" id="KW-1185">Reference proteome</keyword>
<organism evidence="1 2">
    <name type="scientific">Sphaerochaeta halotolerans</name>
    <dbReference type="NCBI Taxonomy" id="2293840"/>
    <lineage>
        <taxon>Bacteria</taxon>
        <taxon>Pseudomonadati</taxon>
        <taxon>Spirochaetota</taxon>
        <taxon>Spirochaetia</taxon>
        <taxon>Spirochaetales</taxon>
        <taxon>Sphaerochaetaceae</taxon>
        <taxon>Sphaerochaeta</taxon>
    </lineage>
</organism>